<accession>A0A2P8ICC4</accession>
<dbReference type="EMBL" id="PYAX01000004">
    <property type="protein sequence ID" value="PSL56113.1"/>
    <property type="molecule type" value="Genomic_DNA"/>
</dbReference>
<dbReference type="Proteomes" id="UP000241118">
    <property type="component" value="Unassembled WGS sequence"/>
</dbReference>
<dbReference type="AlphaFoldDB" id="A0A2P8ICC4"/>
<dbReference type="RefSeq" id="WP_106615784.1">
    <property type="nucleotide sequence ID" value="NZ_PYAX01000004.1"/>
</dbReference>
<keyword evidence="1" id="KW-0378">Hydrolase</keyword>
<dbReference type="PANTHER" id="PTHR43156">
    <property type="entry name" value="STAGE II SPORULATION PROTEIN E-RELATED"/>
    <property type="match status" value="1"/>
</dbReference>
<dbReference type="OrthoDB" id="5241041at2"/>
<sequence length="465" mass="49483">MAQGYRQGADTGLDLDAWRRVVDGFHEAVVVLDPEGVVRLVNSLASVLFTQARTGSALPDDGRGARRQDLGGGWVAWYRGVDDYLDDAAHRLASITDRADALRTVVELAPAEHTVVVLPGLRGRLEWWRRTPAGDVAVARTTRQVAGTAPGFTAVLERRVEHAELTELGDGPWGASGVGVAVPLTEGGALVCFGGTWRVDLLKRFAERAAAAVEVSTRFGEQRKTVEALRANLLPTPLPEVPGVRLAGVYEPAHRQVLVGGDFYDVHPREDGSAAFVLGDVAGNGLEAAAHSGRVRQSLHALLVVEQRPAQLLHLLNAALRAAGSRLFTTLVVGAMVPVQAGGLRLTLAAGGHPAPLVLRADGRVDEVAVHGGIVGVLPEVRFNQTTVALAPGETLLLYSDGLTEARKYDDRQELFGDVRLKAALADCTGLSADAVSDHLRRVVFDWLGSAEHDDLTLLVLQAAP</sequence>
<dbReference type="SMART" id="SM00331">
    <property type="entry name" value="PP2C_SIG"/>
    <property type="match status" value="1"/>
</dbReference>
<dbReference type="PANTHER" id="PTHR43156:SF2">
    <property type="entry name" value="STAGE II SPORULATION PROTEIN E"/>
    <property type="match status" value="1"/>
</dbReference>
<dbReference type="InterPro" id="IPR001932">
    <property type="entry name" value="PPM-type_phosphatase-like_dom"/>
</dbReference>
<dbReference type="SUPFAM" id="SSF81606">
    <property type="entry name" value="PP2C-like"/>
    <property type="match status" value="1"/>
</dbReference>
<evidence type="ECO:0000313" key="3">
    <source>
        <dbReference type="EMBL" id="PSL56113.1"/>
    </source>
</evidence>
<dbReference type="Pfam" id="PF07228">
    <property type="entry name" value="SpoIIE"/>
    <property type="match status" value="1"/>
</dbReference>
<evidence type="ECO:0000256" key="1">
    <source>
        <dbReference type="ARBA" id="ARBA00022801"/>
    </source>
</evidence>
<evidence type="ECO:0000259" key="2">
    <source>
        <dbReference type="SMART" id="SM00331"/>
    </source>
</evidence>
<dbReference type="GO" id="GO:0016791">
    <property type="term" value="F:phosphatase activity"/>
    <property type="evidence" value="ECO:0007669"/>
    <property type="project" value="TreeGrafter"/>
</dbReference>
<dbReference type="InterPro" id="IPR036457">
    <property type="entry name" value="PPM-type-like_dom_sf"/>
</dbReference>
<reference evidence="3 4" key="1">
    <citation type="submission" date="2018-03" db="EMBL/GenBank/DDBJ databases">
        <title>Genomic Encyclopedia of Type Strains, Phase III (KMG-III): the genomes of soil and plant-associated and newly described type strains.</title>
        <authorList>
            <person name="Whitman W."/>
        </authorList>
    </citation>
    <scope>NUCLEOTIDE SEQUENCE [LARGE SCALE GENOMIC DNA]</scope>
    <source>
        <strain evidence="3 4">CGMCC 4.7097</strain>
    </source>
</reference>
<organism evidence="3 4">
    <name type="scientific">Saccharothrix carnea</name>
    <dbReference type="NCBI Taxonomy" id="1280637"/>
    <lineage>
        <taxon>Bacteria</taxon>
        <taxon>Bacillati</taxon>
        <taxon>Actinomycetota</taxon>
        <taxon>Actinomycetes</taxon>
        <taxon>Pseudonocardiales</taxon>
        <taxon>Pseudonocardiaceae</taxon>
        <taxon>Saccharothrix</taxon>
    </lineage>
</organism>
<gene>
    <name evidence="3" type="ORF">B0I31_104404</name>
</gene>
<keyword evidence="4" id="KW-1185">Reference proteome</keyword>
<feature type="domain" description="PPM-type phosphatase" evidence="2">
    <location>
        <begin position="244"/>
        <end position="463"/>
    </location>
</feature>
<dbReference type="Gene3D" id="3.60.40.10">
    <property type="entry name" value="PPM-type phosphatase domain"/>
    <property type="match status" value="1"/>
</dbReference>
<evidence type="ECO:0000313" key="4">
    <source>
        <dbReference type="Proteomes" id="UP000241118"/>
    </source>
</evidence>
<proteinExistence type="predicted"/>
<protein>
    <submittedName>
        <fullName evidence="3">Stage II sporulation protein E</fullName>
    </submittedName>
</protein>
<comment type="caution">
    <text evidence="3">The sequence shown here is derived from an EMBL/GenBank/DDBJ whole genome shotgun (WGS) entry which is preliminary data.</text>
</comment>
<name>A0A2P8ICC4_SACCR</name>
<dbReference type="InterPro" id="IPR052016">
    <property type="entry name" value="Bact_Sigma-Reg"/>
</dbReference>